<dbReference type="NCBIfam" id="TIGR02937">
    <property type="entry name" value="sigma70-ECF"/>
    <property type="match status" value="1"/>
</dbReference>
<dbReference type="InterPro" id="IPR052704">
    <property type="entry name" value="ECF_Sigma-70_Domain"/>
</dbReference>
<dbReference type="GO" id="GO:0003677">
    <property type="term" value="F:DNA binding"/>
    <property type="evidence" value="ECO:0007669"/>
    <property type="project" value="InterPro"/>
</dbReference>
<keyword evidence="10" id="KW-1185">Reference proteome</keyword>
<keyword evidence="4" id="KW-0731">Sigma factor</keyword>
<dbReference type="Gene3D" id="1.10.10.10">
    <property type="entry name" value="Winged helix-like DNA-binding domain superfamily/Winged helix DNA-binding domain"/>
    <property type="match status" value="1"/>
</dbReference>
<feature type="region of interest" description="Disordered" evidence="6">
    <location>
        <begin position="228"/>
        <end position="249"/>
    </location>
</feature>
<proteinExistence type="inferred from homology"/>
<gene>
    <name evidence="9" type="ORF">SAMN05421870_102533</name>
</gene>
<comment type="subunit">
    <text evidence="2">Interacts transiently with the RNA polymerase catalytic core formed by RpoA, RpoB, RpoC and RpoZ (2 alpha, 1 beta, 1 beta' and 1 omega subunit) to form the RNA polymerase holoenzyme that can initiate transcription.</text>
</comment>
<dbReference type="InterPro" id="IPR014284">
    <property type="entry name" value="RNA_pol_sigma-70_dom"/>
</dbReference>
<dbReference type="EMBL" id="FOGO01000002">
    <property type="protein sequence ID" value="SER56864.1"/>
    <property type="molecule type" value="Genomic_DNA"/>
</dbReference>
<feature type="domain" description="RNA polymerase sigma factor 70 region 4 type 2" evidence="8">
    <location>
        <begin position="180"/>
        <end position="230"/>
    </location>
</feature>
<sequence length="434" mass="45210">MGRETPRRPEASTGASTRASTRASGDLGEARRGPGHLGGGGCGFGRPRGPLGRVVDAAMEFEAHRARLFGIAYRMLGSASEAEDLVQEAYLRWERTDRDTVTAPGAWLAKVVTNLSLNELASARMRRERYVGQWLPEPVLTTASGTVGAVAGTSGAGPRTAPPPLGPLETVEQRDSVSFALLVLLERLTPPERAVFVLREAFGYPHRDIAELLETSEANSRQLHRRAKQAIGRGAPAPRTGETCTKDATGTAGATDGTVTAVATDATGTAVATDATDTTGTAVAAGTTDTTDATGTVGGTGVGAPVRQRWTGLVESFVAAAREGDLRRLERLLTEDVVSYADGGGRISAARRPILGRAKVARYLAGGLARFAAAAVLVPCEVNGGPALLALAEDGLLGVVTLEVAQERISALRICVSPDKIAYAARQFAAYPSS</sequence>
<evidence type="ECO:0000256" key="5">
    <source>
        <dbReference type="ARBA" id="ARBA00023163"/>
    </source>
</evidence>
<keyword evidence="3" id="KW-0805">Transcription regulation</keyword>
<feature type="compositionally biased region" description="Polar residues" evidence="6">
    <location>
        <begin position="13"/>
        <end position="23"/>
    </location>
</feature>
<dbReference type="GO" id="GO:0006352">
    <property type="term" value="P:DNA-templated transcription initiation"/>
    <property type="evidence" value="ECO:0007669"/>
    <property type="project" value="InterPro"/>
</dbReference>
<comment type="similarity">
    <text evidence="1">Belongs to the sigma-70 factor family. ECF subfamily.</text>
</comment>
<dbReference type="GO" id="GO:0016987">
    <property type="term" value="F:sigma factor activity"/>
    <property type="evidence" value="ECO:0007669"/>
    <property type="project" value="UniProtKB-KW"/>
</dbReference>
<dbReference type="SUPFAM" id="SSF54427">
    <property type="entry name" value="NTF2-like"/>
    <property type="match status" value="1"/>
</dbReference>
<dbReference type="AlphaFoldDB" id="A0A1H9Q8T3"/>
<dbReference type="Pfam" id="PF08281">
    <property type="entry name" value="Sigma70_r4_2"/>
    <property type="match status" value="1"/>
</dbReference>
<reference evidence="10" key="1">
    <citation type="submission" date="2016-10" db="EMBL/GenBank/DDBJ databases">
        <authorList>
            <person name="Varghese N."/>
            <person name="Submissions S."/>
        </authorList>
    </citation>
    <scope>NUCLEOTIDE SEQUENCE [LARGE SCALE GENOMIC DNA]</scope>
    <source>
        <strain evidence="10">CGMCC 4.6825</strain>
    </source>
</reference>
<dbReference type="InterPro" id="IPR032710">
    <property type="entry name" value="NTF2-like_dom_sf"/>
</dbReference>
<feature type="region of interest" description="Disordered" evidence="6">
    <location>
        <begin position="1"/>
        <end position="45"/>
    </location>
</feature>
<organism evidence="9 10">
    <name type="scientific">Streptomyces qinglanensis</name>
    <dbReference type="NCBI Taxonomy" id="943816"/>
    <lineage>
        <taxon>Bacteria</taxon>
        <taxon>Bacillati</taxon>
        <taxon>Actinomycetota</taxon>
        <taxon>Actinomycetes</taxon>
        <taxon>Kitasatosporales</taxon>
        <taxon>Streptomycetaceae</taxon>
        <taxon>Streptomyces</taxon>
    </lineage>
</organism>
<dbReference type="Gene3D" id="3.10.450.50">
    <property type="match status" value="1"/>
</dbReference>
<feature type="compositionally biased region" description="Basic and acidic residues" evidence="6">
    <location>
        <begin position="1"/>
        <end position="10"/>
    </location>
</feature>
<evidence type="ECO:0000256" key="4">
    <source>
        <dbReference type="ARBA" id="ARBA00023082"/>
    </source>
</evidence>
<dbReference type="InterPro" id="IPR013325">
    <property type="entry name" value="RNA_pol_sigma_r2"/>
</dbReference>
<dbReference type="SUPFAM" id="SSF88659">
    <property type="entry name" value="Sigma3 and sigma4 domains of RNA polymerase sigma factors"/>
    <property type="match status" value="1"/>
</dbReference>
<evidence type="ECO:0000313" key="10">
    <source>
        <dbReference type="Proteomes" id="UP000182841"/>
    </source>
</evidence>
<dbReference type="InterPro" id="IPR036388">
    <property type="entry name" value="WH-like_DNA-bd_sf"/>
</dbReference>
<dbReference type="Proteomes" id="UP000182841">
    <property type="component" value="Unassembled WGS sequence"/>
</dbReference>
<evidence type="ECO:0000313" key="9">
    <source>
        <dbReference type="EMBL" id="SER56864.1"/>
    </source>
</evidence>
<dbReference type="InterPro" id="IPR013324">
    <property type="entry name" value="RNA_pol_sigma_r3/r4-like"/>
</dbReference>
<feature type="domain" description="RNA polymerase sigma-70 region 2" evidence="7">
    <location>
        <begin position="61"/>
        <end position="124"/>
    </location>
</feature>
<dbReference type="InterPro" id="IPR007627">
    <property type="entry name" value="RNA_pol_sigma70_r2"/>
</dbReference>
<evidence type="ECO:0000259" key="7">
    <source>
        <dbReference type="Pfam" id="PF04542"/>
    </source>
</evidence>
<evidence type="ECO:0000256" key="2">
    <source>
        <dbReference type="ARBA" id="ARBA00011344"/>
    </source>
</evidence>
<keyword evidence="5" id="KW-0804">Transcription</keyword>
<dbReference type="SUPFAM" id="SSF88946">
    <property type="entry name" value="Sigma2 domain of RNA polymerase sigma factors"/>
    <property type="match status" value="1"/>
</dbReference>
<dbReference type="PANTHER" id="PTHR30173:SF36">
    <property type="entry name" value="ECF RNA POLYMERASE SIGMA FACTOR SIGJ"/>
    <property type="match status" value="1"/>
</dbReference>
<name>A0A1H9Q8T3_9ACTN</name>
<dbReference type="PANTHER" id="PTHR30173">
    <property type="entry name" value="SIGMA 19 FACTOR"/>
    <property type="match status" value="1"/>
</dbReference>
<protein>
    <submittedName>
        <fullName evidence="9">RNA polymerase sigma factor, sigma-70 family</fullName>
    </submittedName>
</protein>
<accession>A0A1H9Q8T3</accession>
<evidence type="ECO:0000256" key="3">
    <source>
        <dbReference type="ARBA" id="ARBA00023015"/>
    </source>
</evidence>
<evidence type="ECO:0000259" key="8">
    <source>
        <dbReference type="Pfam" id="PF08281"/>
    </source>
</evidence>
<feature type="compositionally biased region" description="Gly residues" evidence="6">
    <location>
        <begin position="35"/>
        <end position="45"/>
    </location>
</feature>
<dbReference type="InterPro" id="IPR013249">
    <property type="entry name" value="RNA_pol_sigma70_r4_t2"/>
</dbReference>
<dbReference type="Pfam" id="PF04542">
    <property type="entry name" value="Sigma70_r2"/>
    <property type="match status" value="1"/>
</dbReference>
<evidence type="ECO:0000256" key="6">
    <source>
        <dbReference type="SAM" id="MobiDB-lite"/>
    </source>
</evidence>
<dbReference type="Gene3D" id="1.10.1740.10">
    <property type="match status" value="1"/>
</dbReference>
<evidence type="ECO:0000256" key="1">
    <source>
        <dbReference type="ARBA" id="ARBA00010641"/>
    </source>
</evidence>